<dbReference type="OrthoDB" id="308383at2759"/>
<dbReference type="InParanoid" id="K5VSC4"/>
<reference evidence="4 5" key="1">
    <citation type="journal article" date="2012" name="BMC Genomics">
        <title>Comparative genomics of the white-rot fungi, Phanerochaete carnosa and P. chrysosporium, to elucidate the genetic basis of the distinct wood types they colonize.</title>
        <authorList>
            <person name="Suzuki H."/>
            <person name="MacDonald J."/>
            <person name="Syed K."/>
            <person name="Salamov A."/>
            <person name="Hori C."/>
            <person name="Aerts A."/>
            <person name="Henrissat B."/>
            <person name="Wiebenga A."/>
            <person name="vanKuyk P.A."/>
            <person name="Barry K."/>
            <person name="Lindquist E."/>
            <person name="LaButti K."/>
            <person name="Lapidus A."/>
            <person name="Lucas S."/>
            <person name="Coutinho P."/>
            <person name="Gong Y."/>
            <person name="Samejima M."/>
            <person name="Mahadevan R."/>
            <person name="Abou-Zaid M."/>
            <person name="de Vries R.P."/>
            <person name="Igarashi K."/>
            <person name="Yadav J.S."/>
            <person name="Grigoriev I.V."/>
            <person name="Master E.R."/>
        </authorList>
    </citation>
    <scope>NUCLEOTIDE SEQUENCE [LARGE SCALE GENOMIC DNA]</scope>
    <source>
        <strain evidence="4 5">HHB-10118-sp</strain>
    </source>
</reference>
<dbReference type="Pfam" id="PF05033">
    <property type="entry name" value="Pre-SET"/>
    <property type="match status" value="1"/>
</dbReference>
<protein>
    <recommendedName>
        <fullName evidence="3">Pre-SET domain-containing protein</fullName>
    </recommendedName>
</protein>
<dbReference type="STRING" id="650164.K5VSC4"/>
<comment type="subcellular location">
    <subcellularLocation>
        <location evidence="1">Nucleus</location>
    </subcellularLocation>
</comment>
<gene>
    <name evidence="4" type="ORF">PHACADRAFT_258183</name>
</gene>
<dbReference type="KEGG" id="pco:PHACADRAFT_258183"/>
<dbReference type="HOGENOM" id="CLU_1245768_0_0_1"/>
<accession>K5VSC4</accession>
<dbReference type="PANTHER" id="PTHR46024">
    <property type="entry name" value="HISTONE-LYSINE N-METHYLTRANSFERASE EGGLESS"/>
    <property type="match status" value="1"/>
</dbReference>
<dbReference type="InterPro" id="IPR046341">
    <property type="entry name" value="SET_dom_sf"/>
</dbReference>
<evidence type="ECO:0000256" key="1">
    <source>
        <dbReference type="ARBA" id="ARBA00004123"/>
    </source>
</evidence>
<dbReference type="GO" id="GO:0008270">
    <property type="term" value="F:zinc ion binding"/>
    <property type="evidence" value="ECO:0007669"/>
    <property type="project" value="InterPro"/>
</dbReference>
<name>K5VSC4_PHACS</name>
<dbReference type="RefSeq" id="XP_007397072.1">
    <property type="nucleotide sequence ID" value="XM_007397010.1"/>
</dbReference>
<dbReference type="Gene3D" id="2.170.270.10">
    <property type="entry name" value="SET domain"/>
    <property type="match status" value="1"/>
</dbReference>
<keyword evidence="2" id="KW-0539">Nucleus</keyword>
<dbReference type="AlphaFoldDB" id="K5VSC4"/>
<keyword evidence="5" id="KW-1185">Reference proteome</keyword>
<proteinExistence type="predicted"/>
<feature type="domain" description="Pre-SET" evidence="3">
    <location>
        <begin position="84"/>
        <end position="195"/>
    </location>
</feature>
<dbReference type="GO" id="GO:0005634">
    <property type="term" value="C:nucleus"/>
    <property type="evidence" value="ECO:0007669"/>
    <property type="project" value="UniProtKB-SubCell"/>
</dbReference>
<organism evidence="4 5">
    <name type="scientific">Phanerochaete carnosa (strain HHB-10118-sp)</name>
    <name type="common">White-rot fungus</name>
    <name type="synonym">Peniophora carnosa</name>
    <dbReference type="NCBI Taxonomy" id="650164"/>
    <lineage>
        <taxon>Eukaryota</taxon>
        <taxon>Fungi</taxon>
        <taxon>Dikarya</taxon>
        <taxon>Basidiomycota</taxon>
        <taxon>Agaricomycotina</taxon>
        <taxon>Agaricomycetes</taxon>
        <taxon>Polyporales</taxon>
        <taxon>Phanerochaetaceae</taxon>
        <taxon>Phanerochaete</taxon>
    </lineage>
</organism>
<evidence type="ECO:0000313" key="5">
    <source>
        <dbReference type="Proteomes" id="UP000008370"/>
    </source>
</evidence>
<dbReference type="PANTHER" id="PTHR46024:SF1">
    <property type="entry name" value="HISTONE-LYSINE N-METHYLTRANSFERASE EGGLESS"/>
    <property type="match status" value="1"/>
</dbReference>
<dbReference type="InterPro" id="IPR051516">
    <property type="entry name" value="SETDB_methyltransferase"/>
</dbReference>
<dbReference type="GeneID" id="18917045"/>
<dbReference type="SUPFAM" id="SSF82199">
    <property type="entry name" value="SET domain"/>
    <property type="match status" value="1"/>
</dbReference>
<dbReference type="InterPro" id="IPR007728">
    <property type="entry name" value="Pre-SET_dom"/>
</dbReference>
<dbReference type="GO" id="GO:0042054">
    <property type="term" value="F:histone methyltransferase activity"/>
    <property type="evidence" value="ECO:0007669"/>
    <property type="project" value="InterPro"/>
</dbReference>
<evidence type="ECO:0000313" key="4">
    <source>
        <dbReference type="EMBL" id="EKM54378.1"/>
    </source>
</evidence>
<dbReference type="Proteomes" id="UP000008370">
    <property type="component" value="Unassembled WGS sequence"/>
</dbReference>
<dbReference type="EMBL" id="JH930473">
    <property type="protein sequence ID" value="EKM54378.1"/>
    <property type="molecule type" value="Genomic_DNA"/>
</dbReference>
<evidence type="ECO:0000259" key="3">
    <source>
        <dbReference type="Pfam" id="PF05033"/>
    </source>
</evidence>
<evidence type="ECO:0000256" key="2">
    <source>
        <dbReference type="ARBA" id="ARBA00023242"/>
    </source>
</evidence>
<sequence length="222" mass="25049">MNSVHIDDDSDEDDPHGTVISWSKNGRQLALEYASVDLRARDLPFNLQNRMMSLPIEVRMADGLQRKVFTSMISVGTVDDEPYAPEINIINDVDDELSPSFEFHYTNKMYHGKNVPGPNVYGLDGCDCIGSCDPKSTTCPCVKRQMHYMEAAVLEEFDRGFAYGPDGRIRTEHVEYPIFECNAACRCDDDDCQNRVGVTPSRRRLAFVILRSGHTEGKESQD</sequence>